<sequence length="118" mass="12246">MPDPRSFNDASAAMAVDAIAHLRDVLGPGLVAVIADTTVLEVTTWASGAAAPSPAKRPLLIAAESLVNQLLEVDDAEVVRAWFMGMNPQLDDDSPAEAIADGRIRQATAAAHAFIQGG</sequence>
<organism evidence="1 2">
    <name type="scientific">Leifsonia shinshuensis</name>
    <dbReference type="NCBI Taxonomy" id="150026"/>
    <lineage>
        <taxon>Bacteria</taxon>
        <taxon>Bacillati</taxon>
        <taxon>Actinomycetota</taxon>
        <taxon>Actinomycetes</taxon>
        <taxon>Micrococcales</taxon>
        <taxon>Microbacteriaceae</taxon>
        <taxon>Leifsonia</taxon>
    </lineage>
</organism>
<protein>
    <submittedName>
        <fullName evidence="1">XRE family transcriptional regulator</fullName>
    </submittedName>
</protein>
<gene>
    <name evidence="1" type="ORF">F1C12_03630</name>
</gene>
<dbReference type="KEGG" id="lse:F1C12_03630"/>
<evidence type="ECO:0000313" key="1">
    <source>
        <dbReference type="EMBL" id="QNE34317.1"/>
    </source>
</evidence>
<dbReference type="Proteomes" id="UP000515511">
    <property type="component" value="Chromosome"/>
</dbReference>
<dbReference type="AlphaFoldDB" id="A0A7G6Y752"/>
<proteinExistence type="predicted"/>
<name>A0A7G6Y752_9MICO</name>
<dbReference type="RefSeq" id="WP_185277483.1">
    <property type="nucleotide sequence ID" value="NZ_CP043641.1"/>
</dbReference>
<evidence type="ECO:0000313" key="2">
    <source>
        <dbReference type="Proteomes" id="UP000515511"/>
    </source>
</evidence>
<dbReference type="EMBL" id="CP043641">
    <property type="protein sequence ID" value="QNE34317.1"/>
    <property type="molecule type" value="Genomic_DNA"/>
</dbReference>
<reference evidence="2" key="1">
    <citation type="submission" date="2019-09" db="EMBL/GenBank/DDBJ databases">
        <title>Antimicrobial potential of Antarctic Bacteria.</title>
        <authorList>
            <person name="Benaud N."/>
            <person name="Edwards R.J."/>
            <person name="Ferrari B.C."/>
        </authorList>
    </citation>
    <scope>NUCLEOTIDE SEQUENCE [LARGE SCALE GENOMIC DNA]</scope>
    <source>
        <strain evidence="2">INR9</strain>
    </source>
</reference>
<accession>A0A7G6Y752</accession>